<organism evidence="2 3">
    <name type="scientific">Anaeramoeba flamelloides</name>
    <dbReference type="NCBI Taxonomy" id="1746091"/>
    <lineage>
        <taxon>Eukaryota</taxon>
        <taxon>Metamonada</taxon>
        <taxon>Anaeramoebidae</taxon>
        <taxon>Anaeramoeba</taxon>
    </lineage>
</organism>
<dbReference type="InterPro" id="IPR036282">
    <property type="entry name" value="Glutathione-S-Trfase_C_sf"/>
</dbReference>
<dbReference type="CDD" id="cd03181">
    <property type="entry name" value="GST_C_EF1Bgamma_like"/>
    <property type="match status" value="1"/>
</dbReference>
<dbReference type="InterPro" id="IPR050802">
    <property type="entry name" value="EF-GSTs"/>
</dbReference>
<reference evidence="2" key="1">
    <citation type="submission" date="2022-08" db="EMBL/GenBank/DDBJ databases">
        <title>Novel sulphate-reducing endosymbionts in the free-living metamonad Anaeramoeba.</title>
        <authorList>
            <person name="Jerlstrom-Hultqvist J."/>
            <person name="Cepicka I."/>
            <person name="Gallot-Lavallee L."/>
            <person name="Salas-Leiva D."/>
            <person name="Curtis B.A."/>
            <person name="Zahonova K."/>
            <person name="Pipaliya S."/>
            <person name="Dacks J."/>
            <person name="Roger A.J."/>
        </authorList>
    </citation>
    <scope>NUCLEOTIDE SEQUENCE</scope>
    <source>
        <strain evidence="2">Busselton2</strain>
    </source>
</reference>
<dbReference type="PANTHER" id="PTHR43986:SF1">
    <property type="entry name" value="ELONGATION FACTOR 1-GAMMA"/>
    <property type="match status" value="1"/>
</dbReference>
<accession>A0AAV7ZSL1</accession>
<name>A0AAV7ZSL1_9EUKA</name>
<proteinExistence type="predicted"/>
<dbReference type="GO" id="GO:0003746">
    <property type="term" value="F:translation elongation factor activity"/>
    <property type="evidence" value="ECO:0007669"/>
    <property type="project" value="UniProtKB-KW"/>
</dbReference>
<dbReference type="AlphaFoldDB" id="A0AAV7ZSL1"/>
<dbReference type="PANTHER" id="PTHR43986">
    <property type="entry name" value="ELONGATION FACTOR 1-GAMMA"/>
    <property type="match status" value="1"/>
</dbReference>
<dbReference type="EMBL" id="JANTQA010000023">
    <property type="protein sequence ID" value="KAJ3444998.1"/>
    <property type="molecule type" value="Genomic_DNA"/>
</dbReference>
<dbReference type="Gene3D" id="1.20.1050.10">
    <property type="match status" value="1"/>
</dbReference>
<dbReference type="GO" id="GO:0005737">
    <property type="term" value="C:cytoplasm"/>
    <property type="evidence" value="ECO:0007669"/>
    <property type="project" value="TreeGrafter"/>
</dbReference>
<evidence type="ECO:0000313" key="2">
    <source>
        <dbReference type="EMBL" id="KAJ3444998.1"/>
    </source>
</evidence>
<protein>
    <submittedName>
        <fullName evidence="2">Elongation factor 1-gamma</fullName>
    </submittedName>
</protein>
<evidence type="ECO:0000259" key="1">
    <source>
        <dbReference type="PROSITE" id="PS50405"/>
    </source>
</evidence>
<comment type="caution">
    <text evidence="2">The sequence shown here is derived from an EMBL/GenBank/DDBJ whole genome shotgun (WGS) entry which is preliminary data.</text>
</comment>
<dbReference type="InterPro" id="IPR004046">
    <property type="entry name" value="GST_C"/>
</dbReference>
<dbReference type="Pfam" id="PF00043">
    <property type="entry name" value="GST_C"/>
    <property type="match status" value="1"/>
</dbReference>
<sequence>MDIYGNDESICVKRLQITAKYLGIKINLHDIDLTVDPLFLGQPLLKRKEGDIIGCHGITKFMCMSVEEDLLQGKTPQIKTWLDFGSKIRQTLYYWVAVAQEINPYVRPVVQQKKTEIAQLLNRLNQYLADKTFLLGEKISLADIIISCALTDGIVHVLFPQFLKKYTNVLRWYNTVIRQEIFAQVLGKIEFCQKEYLPKKSKKNKK</sequence>
<gene>
    <name evidence="2" type="ORF">M0812_10861</name>
</gene>
<keyword evidence="2" id="KW-0251">Elongation factor</keyword>
<dbReference type="Proteomes" id="UP001146793">
    <property type="component" value="Unassembled WGS sequence"/>
</dbReference>
<feature type="domain" description="GST C-terminal" evidence="1">
    <location>
        <begin position="71"/>
        <end position="196"/>
    </location>
</feature>
<keyword evidence="2" id="KW-0648">Protein biosynthesis</keyword>
<dbReference type="InterPro" id="IPR010987">
    <property type="entry name" value="Glutathione-S-Trfase_C-like"/>
</dbReference>
<dbReference type="SUPFAM" id="SSF47616">
    <property type="entry name" value="GST C-terminal domain-like"/>
    <property type="match status" value="1"/>
</dbReference>
<dbReference type="PROSITE" id="PS50405">
    <property type="entry name" value="GST_CTER"/>
    <property type="match status" value="1"/>
</dbReference>
<dbReference type="GO" id="GO:0005634">
    <property type="term" value="C:nucleus"/>
    <property type="evidence" value="ECO:0007669"/>
    <property type="project" value="TreeGrafter"/>
</dbReference>
<evidence type="ECO:0000313" key="3">
    <source>
        <dbReference type="Proteomes" id="UP001146793"/>
    </source>
</evidence>